<dbReference type="SUPFAM" id="SSF53098">
    <property type="entry name" value="Ribonuclease H-like"/>
    <property type="match status" value="1"/>
</dbReference>
<sequence>MDETQIRTLEEVDRLVDDVSGTTTKAYCKRAYELFGDQRFVRLAGISVSHIYNLRGGKVYQRVRRRFTKTRGVKVNIGQRCKPSPNGEPGHLRVDSVHQGDKDGKKGVYHINSVDEVTQWEIVVTVEQISEQLMIPALKALLDQFPFVIKGFHADNGSEYINR</sequence>
<accession>A0A3B1BNC6</accession>
<protein>
    <recommendedName>
        <fullName evidence="1">Integrase catalytic domain-containing protein</fullName>
    </recommendedName>
</protein>
<dbReference type="EMBL" id="UOGB01000162">
    <property type="protein sequence ID" value="VAX19856.1"/>
    <property type="molecule type" value="Genomic_DNA"/>
</dbReference>
<gene>
    <name evidence="2" type="ORF">MNBD_NITROSPINAE03-2059</name>
</gene>
<dbReference type="GO" id="GO:0015074">
    <property type="term" value="P:DNA integration"/>
    <property type="evidence" value="ECO:0007669"/>
    <property type="project" value="InterPro"/>
</dbReference>
<evidence type="ECO:0000259" key="1">
    <source>
        <dbReference type="PROSITE" id="PS50994"/>
    </source>
</evidence>
<dbReference type="InterPro" id="IPR012337">
    <property type="entry name" value="RNaseH-like_sf"/>
</dbReference>
<organism evidence="2">
    <name type="scientific">hydrothermal vent metagenome</name>
    <dbReference type="NCBI Taxonomy" id="652676"/>
    <lineage>
        <taxon>unclassified sequences</taxon>
        <taxon>metagenomes</taxon>
        <taxon>ecological metagenomes</taxon>
    </lineage>
</organism>
<dbReference type="AlphaFoldDB" id="A0A3B1BNC6"/>
<dbReference type="PROSITE" id="PS50994">
    <property type="entry name" value="INTEGRASE"/>
    <property type="match status" value="1"/>
</dbReference>
<reference evidence="2" key="1">
    <citation type="submission" date="2018-06" db="EMBL/GenBank/DDBJ databases">
        <authorList>
            <person name="Zhirakovskaya E."/>
        </authorList>
    </citation>
    <scope>NUCLEOTIDE SEQUENCE</scope>
</reference>
<proteinExistence type="predicted"/>
<evidence type="ECO:0000313" key="2">
    <source>
        <dbReference type="EMBL" id="VAX19856.1"/>
    </source>
</evidence>
<name>A0A3B1BNC6_9ZZZZ</name>
<feature type="domain" description="Integrase catalytic" evidence="1">
    <location>
        <begin position="81"/>
        <end position="163"/>
    </location>
</feature>
<feature type="non-terminal residue" evidence="2">
    <location>
        <position position="163"/>
    </location>
</feature>
<dbReference type="InterPro" id="IPR001584">
    <property type="entry name" value="Integrase_cat-core"/>
</dbReference>